<accession>A0AAV7UMR5</accession>
<reference evidence="1" key="1">
    <citation type="journal article" date="2022" name="bioRxiv">
        <title>Sequencing and chromosome-scale assembly of the giantPleurodeles waltlgenome.</title>
        <authorList>
            <person name="Brown T."/>
            <person name="Elewa A."/>
            <person name="Iarovenko S."/>
            <person name="Subramanian E."/>
            <person name="Araus A.J."/>
            <person name="Petzold A."/>
            <person name="Susuki M."/>
            <person name="Suzuki K.-i.T."/>
            <person name="Hayashi T."/>
            <person name="Toyoda A."/>
            <person name="Oliveira C."/>
            <person name="Osipova E."/>
            <person name="Leigh N.D."/>
            <person name="Simon A."/>
            <person name="Yun M.H."/>
        </authorList>
    </citation>
    <scope>NUCLEOTIDE SEQUENCE</scope>
    <source>
        <strain evidence="1">20211129_DDA</strain>
        <tissue evidence="1">Liver</tissue>
    </source>
</reference>
<proteinExistence type="predicted"/>
<dbReference type="Proteomes" id="UP001066276">
    <property type="component" value="Chromosome 3_1"/>
</dbReference>
<comment type="caution">
    <text evidence="1">The sequence shown here is derived from an EMBL/GenBank/DDBJ whole genome shotgun (WGS) entry which is preliminary data.</text>
</comment>
<protein>
    <submittedName>
        <fullName evidence="1">Uncharacterized protein</fullName>
    </submittedName>
</protein>
<evidence type="ECO:0000313" key="1">
    <source>
        <dbReference type="EMBL" id="KAJ1190293.1"/>
    </source>
</evidence>
<organism evidence="1 2">
    <name type="scientific">Pleurodeles waltl</name>
    <name type="common">Iberian ribbed newt</name>
    <dbReference type="NCBI Taxonomy" id="8319"/>
    <lineage>
        <taxon>Eukaryota</taxon>
        <taxon>Metazoa</taxon>
        <taxon>Chordata</taxon>
        <taxon>Craniata</taxon>
        <taxon>Vertebrata</taxon>
        <taxon>Euteleostomi</taxon>
        <taxon>Amphibia</taxon>
        <taxon>Batrachia</taxon>
        <taxon>Caudata</taxon>
        <taxon>Salamandroidea</taxon>
        <taxon>Salamandridae</taxon>
        <taxon>Pleurodelinae</taxon>
        <taxon>Pleurodeles</taxon>
    </lineage>
</organism>
<name>A0AAV7UMR5_PLEWA</name>
<gene>
    <name evidence="1" type="ORF">NDU88_007031</name>
</gene>
<dbReference type="EMBL" id="JANPWB010000005">
    <property type="protein sequence ID" value="KAJ1190293.1"/>
    <property type="molecule type" value="Genomic_DNA"/>
</dbReference>
<keyword evidence="2" id="KW-1185">Reference proteome</keyword>
<dbReference type="AlphaFoldDB" id="A0AAV7UMR5"/>
<sequence length="160" mass="17759">MGPVASLDVACGSDNAVQPPTVSPALCSRQRRKDNTWGVRGWRHTHTLLPSNCNKKPRSCSLEVRGPGSEWIIAGGISHELYPSTTIHLLDLCGVMSRRQEDRSRDLEKQVDYCAKAGQQTLLKTTQEVYETADGEEDGEPGTFVLRNVESAVKFGRHFY</sequence>
<evidence type="ECO:0000313" key="2">
    <source>
        <dbReference type="Proteomes" id="UP001066276"/>
    </source>
</evidence>